<dbReference type="PROSITE" id="PS50088">
    <property type="entry name" value="ANK_REPEAT"/>
    <property type="match status" value="4"/>
</dbReference>
<evidence type="ECO:0000256" key="3">
    <source>
        <dbReference type="PROSITE-ProRule" id="PRU00023"/>
    </source>
</evidence>
<dbReference type="InterPro" id="IPR036872">
    <property type="entry name" value="CH_dom_sf"/>
</dbReference>
<dbReference type="SUPFAM" id="SSF47576">
    <property type="entry name" value="Calponin-homology domain, CH-domain"/>
    <property type="match status" value="1"/>
</dbReference>
<feature type="coiled-coil region" evidence="4">
    <location>
        <begin position="289"/>
        <end position="346"/>
    </location>
</feature>
<dbReference type="Proteomes" id="UP000018468">
    <property type="component" value="Linkage group LG8"/>
</dbReference>
<organism evidence="5 6">
    <name type="scientific">Lepisosteus oculatus</name>
    <name type="common">Spotted gar</name>
    <dbReference type="NCBI Taxonomy" id="7918"/>
    <lineage>
        <taxon>Eukaryota</taxon>
        <taxon>Metazoa</taxon>
        <taxon>Chordata</taxon>
        <taxon>Craniata</taxon>
        <taxon>Vertebrata</taxon>
        <taxon>Euteleostomi</taxon>
        <taxon>Actinopterygii</taxon>
        <taxon>Neopterygii</taxon>
        <taxon>Holostei</taxon>
        <taxon>Semionotiformes</taxon>
        <taxon>Lepisosteidae</taxon>
        <taxon>Lepisosteus</taxon>
    </lineage>
</organism>
<dbReference type="eggNOG" id="KOG4177">
    <property type="taxonomic scope" value="Eukaryota"/>
</dbReference>
<dbReference type="Pfam" id="PF00023">
    <property type="entry name" value="Ank"/>
    <property type="match status" value="1"/>
</dbReference>
<dbReference type="PRINTS" id="PR01415">
    <property type="entry name" value="ANKYRIN"/>
</dbReference>
<evidence type="ECO:0000256" key="1">
    <source>
        <dbReference type="ARBA" id="ARBA00022737"/>
    </source>
</evidence>
<feature type="repeat" description="ANK" evidence="3">
    <location>
        <begin position="733"/>
        <end position="765"/>
    </location>
</feature>
<evidence type="ECO:0000256" key="2">
    <source>
        <dbReference type="ARBA" id="ARBA00023043"/>
    </source>
</evidence>
<feature type="repeat" description="ANK" evidence="3">
    <location>
        <begin position="842"/>
        <end position="875"/>
    </location>
</feature>
<keyword evidence="4" id="KW-0175">Coiled coil</keyword>
<dbReference type="PANTHER" id="PTHR24171">
    <property type="entry name" value="ANKYRIN REPEAT DOMAIN-CONTAINING PROTEIN 39-RELATED"/>
    <property type="match status" value="1"/>
</dbReference>
<dbReference type="InParanoid" id="W5NHP1"/>
<keyword evidence="2 3" id="KW-0040">ANK repeat</keyword>
<dbReference type="Bgee" id="ENSLOCG00000016320">
    <property type="expression patterns" value="Expressed in brain and 2 other cell types or tissues"/>
</dbReference>
<feature type="repeat" description="ANK" evidence="3">
    <location>
        <begin position="504"/>
        <end position="536"/>
    </location>
</feature>
<evidence type="ECO:0000313" key="5">
    <source>
        <dbReference type="Ensembl" id="ENSLOCP00000020150.1"/>
    </source>
</evidence>
<dbReference type="OMA" id="CILDMVN"/>
<dbReference type="GO" id="GO:0005929">
    <property type="term" value="C:cilium"/>
    <property type="evidence" value="ECO:0000318"/>
    <property type="project" value="GO_Central"/>
</dbReference>
<reference evidence="5" key="3">
    <citation type="submission" date="2025-09" db="UniProtKB">
        <authorList>
            <consortium name="Ensembl"/>
        </authorList>
    </citation>
    <scope>IDENTIFICATION</scope>
</reference>
<dbReference type="InterPro" id="IPR036770">
    <property type="entry name" value="Ankyrin_rpt-contain_sf"/>
</dbReference>
<dbReference type="SMART" id="SM00248">
    <property type="entry name" value="ANK"/>
    <property type="match status" value="10"/>
</dbReference>
<dbReference type="InterPro" id="IPR002110">
    <property type="entry name" value="Ankyrin_rpt"/>
</dbReference>
<dbReference type="PROSITE" id="PS50297">
    <property type="entry name" value="ANK_REP_REGION"/>
    <property type="match status" value="3"/>
</dbReference>
<dbReference type="STRING" id="7918.ENSLOCP00000020150"/>
<evidence type="ECO:0000313" key="6">
    <source>
        <dbReference type="Proteomes" id="UP000018468"/>
    </source>
</evidence>
<dbReference type="AlphaFoldDB" id="W5NHP1"/>
<reference evidence="6" key="1">
    <citation type="submission" date="2011-12" db="EMBL/GenBank/DDBJ databases">
        <title>The Draft Genome of Lepisosteus oculatus.</title>
        <authorList>
            <consortium name="The Broad Institute Genome Assembly &amp; Analysis Group"/>
            <consortium name="Computational R&amp;D Group"/>
            <consortium name="and Sequencing Platform"/>
            <person name="Di Palma F."/>
            <person name="Alfoldi J."/>
            <person name="Johnson J."/>
            <person name="Berlin A."/>
            <person name="Gnerre S."/>
            <person name="Jaffe D."/>
            <person name="MacCallum I."/>
            <person name="Young S."/>
            <person name="Walker B.J."/>
            <person name="Lander E.S."/>
            <person name="Lindblad-Toh K."/>
        </authorList>
    </citation>
    <scope>NUCLEOTIDE SEQUENCE [LARGE SCALE GENOMIC DNA]</scope>
</reference>
<dbReference type="EMBL" id="AHAT01008734">
    <property type="status" value="NOT_ANNOTATED_CDS"/>
    <property type="molecule type" value="Genomic_DNA"/>
</dbReference>
<dbReference type="Ensembl" id="ENSLOCT00000020183.1">
    <property type="protein sequence ID" value="ENSLOCP00000020150.1"/>
    <property type="gene ID" value="ENSLOCG00000016320.1"/>
</dbReference>
<proteinExistence type="predicted"/>
<evidence type="ECO:0000256" key="4">
    <source>
        <dbReference type="SAM" id="Coils"/>
    </source>
</evidence>
<dbReference type="Pfam" id="PF12796">
    <property type="entry name" value="Ank_2"/>
    <property type="match status" value="3"/>
</dbReference>
<dbReference type="Gene3D" id="1.10.418.10">
    <property type="entry name" value="Calponin-like domain"/>
    <property type="match status" value="1"/>
</dbReference>
<keyword evidence="6" id="KW-1185">Reference proteome</keyword>
<dbReference type="EMBL" id="AHAT01008733">
    <property type="status" value="NOT_ANNOTATED_CDS"/>
    <property type="molecule type" value="Genomic_DNA"/>
</dbReference>
<feature type="repeat" description="ANK" evidence="3">
    <location>
        <begin position="632"/>
        <end position="664"/>
    </location>
</feature>
<dbReference type="GeneTree" id="ENSGT00660000096975"/>
<protein>
    <submittedName>
        <fullName evidence="5">Uncharacterized protein</fullName>
    </submittedName>
</protein>
<dbReference type="SUPFAM" id="SSF48403">
    <property type="entry name" value="Ankyrin repeat"/>
    <property type="match status" value="2"/>
</dbReference>
<dbReference type="HOGENOM" id="CLU_012389_0_0_1"/>
<sequence length="956" mass="107586">MAFLSKINGFTSWANIRLMESGHHVNNVVKDLFTDTNLKALLESYTGKTVRRMQSMKAGVVPEHDIINCYAIATTKNPKHVFDLLWKLITHDIWFIWEYSRQPLLADDKLLCVVPFKWTPEAPATGIKPDSSLGVAQPIHGEPDISKSLEESGFLHRYDPGQDLPETYNSKLLLRSWKSYPSPDQCILDMVNTHLQMAASGKKLKVNSLKDLMDGHIMCSLVNSFLPGTFTTEVLLNDRWTVNLALKTMEDLLKVSASFTSEGLSQADSAAVCAYMCCIFMAGYKYKQYQAVQQAVKNLRSQIAVINSNLQTFPPEILELGQFQQKSELQLKLLELQKENERLHNFYDVEECQMWAAHAEKVQKKILTAGTAFHLTRENDTVPRNRRAILQNKETGEFIVDTSRSQRHVFVNAIFAVSVMEFIPVPSPVTSIRFHQIFLEIHSKNKILKRNTVLLYQVFPRGANHWRLVLFKFLKSKDYDAVRNVILFLRKTYPEVINSQDPSNGNAALHLASKNGHFETILLLLESGASADLKNISGCTPFFLAAAGQHRSVCMLLIEWGCEIHIDVFQSQGISEGFYSKQLKEDLLGYAKFWSSAIPTIMKGNTSILYNIAQKTMEGNSVMASLRSRCINGSTVLHTAAYFGDRNLIDVLLALQVDVNLLDYKGATPLHRSRDAETIQFLIDRGADINRKDDDGNTPIHVVCYGEPGKDTNLDCVRLLLSHTTKPPKPNKKGLFPIHCAAIQGRTDVIKLLMQFGSDGQFQRNIVHTKTRNSPSLLYLSVANGHLQCAEWLAARSFTFKPAEQEELLHGLLQEEIAINEKVKCLEFLIKSGVDVNAVYTGGDSALHLCALRPVLNELLASLLDHGAEVNKLNDEHCTPLFCAVCVANLHGANFLLKNGSEVMHRNNQGLTAFDYIHNYDEWIKSGLFTEEINALLKAYYLKQTRSLVRGISRKL</sequence>
<dbReference type="Gene3D" id="1.25.40.20">
    <property type="entry name" value="Ankyrin repeat-containing domain"/>
    <property type="match status" value="3"/>
</dbReference>
<reference evidence="5" key="2">
    <citation type="submission" date="2025-08" db="UniProtKB">
        <authorList>
            <consortium name="Ensembl"/>
        </authorList>
    </citation>
    <scope>IDENTIFICATION</scope>
</reference>
<keyword evidence="1" id="KW-0677">Repeat</keyword>
<accession>W5NHP1</accession>
<name>W5NHP1_LEPOC</name>